<dbReference type="InterPro" id="IPR000160">
    <property type="entry name" value="GGDEF_dom"/>
</dbReference>
<reference evidence="11 12" key="1">
    <citation type="submission" date="2023-01" db="EMBL/GenBank/DDBJ databases">
        <title>Novel species of the genus Vogesella isolated from rivers.</title>
        <authorList>
            <person name="Lu H."/>
        </authorList>
    </citation>
    <scope>NUCLEOTIDE SEQUENCE [LARGE SCALE GENOMIC DNA]</scope>
    <source>
        <strain evidence="11 12">DC21W</strain>
    </source>
</reference>
<evidence type="ECO:0000256" key="6">
    <source>
        <dbReference type="SAM" id="Phobius"/>
    </source>
</evidence>
<name>A0ABT5IUI7_9NEIS</name>
<gene>
    <name evidence="11" type="ORF">PQU95_03245</name>
</gene>
<proteinExistence type="predicted"/>
<feature type="domain" description="PAC" evidence="8">
    <location>
        <begin position="557"/>
        <end position="609"/>
    </location>
</feature>
<dbReference type="CDD" id="cd01948">
    <property type="entry name" value="EAL"/>
    <property type="match status" value="1"/>
</dbReference>
<dbReference type="SMART" id="SM00052">
    <property type="entry name" value="EAL"/>
    <property type="match status" value="1"/>
</dbReference>
<dbReference type="PROSITE" id="PS50112">
    <property type="entry name" value="PAS"/>
    <property type="match status" value="1"/>
</dbReference>
<dbReference type="InterPro" id="IPR052155">
    <property type="entry name" value="Biofilm_reg_signaling"/>
</dbReference>
<dbReference type="Pfam" id="PF13426">
    <property type="entry name" value="PAS_9"/>
    <property type="match status" value="1"/>
</dbReference>
<dbReference type="Pfam" id="PF00990">
    <property type="entry name" value="GGDEF"/>
    <property type="match status" value="1"/>
</dbReference>
<dbReference type="InterPro" id="IPR033480">
    <property type="entry name" value="sCache_2"/>
</dbReference>
<evidence type="ECO:0000256" key="1">
    <source>
        <dbReference type="ARBA" id="ARBA00004651"/>
    </source>
</evidence>
<comment type="subcellular location">
    <subcellularLocation>
        <location evidence="1">Cell membrane</location>
        <topology evidence="1">Multi-pass membrane protein</topology>
    </subcellularLocation>
</comment>
<feature type="domain" description="GGDEF" evidence="10">
    <location>
        <begin position="641"/>
        <end position="774"/>
    </location>
</feature>
<evidence type="ECO:0000313" key="11">
    <source>
        <dbReference type="EMBL" id="MDC7716236.1"/>
    </source>
</evidence>
<evidence type="ECO:0000259" key="10">
    <source>
        <dbReference type="PROSITE" id="PS50887"/>
    </source>
</evidence>
<dbReference type="EMBL" id="JAQQLF010000004">
    <property type="protein sequence ID" value="MDC7716236.1"/>
    <property type="molecule type" value="Genomic_DNA"/>
</dbReference>
<feature type="transmembrane region" description="Helical" evidence="6">
    <location>
        <begin position="334"/>
        <end position="355"/>
    </location>
</feature>
<dbReference type="NCBIfam" id="TIGR00254">
    <property type="entry name" value="GGDEF"/>
    <property type="match status" value="1"/>
</dbReference>
<dbReference type="Gene3D" id="3.20.20.450">
    <property type="entry name" value="EAL domain"/>
    <property type="match status" value="1"/>
</dbReference>
<dbReference type="CDD" id="cd01949">
    <property type="entry name" value="GGDEF"/>
    <property type="match status" value="1"/>
</dbReference>
<dbReference type="PROSITE" id="PS50887">
    <property type="entry name" value="GGDEF"/>
    <property type="match status" value="1"/>
</dbReference>
<dbReference type="Proteomes" id="UP001219956">
    <property type="component" value="Unassembled WGS sequence"/>
</dbReference>
<dbReference type="SMART" id="SM01049">
    <property type="entry name" value="Cache_2"/>
    <property type="match status" value="1"/>
</dbReference>
<protein>
    <submittedName>
        <fullName evidence="11">EAL domain-containing protein</fullName>
    </submittedName>
</protein>
<dbReference type="InterPro" id="IPR029787">
    <property type="entry name" value="Nucleotide_cyclase"/>
</dbReference>
<dbReference type="SMART" id="SM00086">
    <property type="entry name" value="PAC"/>
    <property type="match status" value="1"/>
</dbReference>
<sequence length="1040" mass="115614">MSRLPDQTRLARLQLAGMLSLVITVVVLLASYFFYQQWQDYQSNRQAVQQQTLQHGQTFLRTWGDDAIITLDTLDHQTHSLLRQRIQEQVDQAHALATALYQTHAHSSQPTSRSRREIVEALRPLRYFHGRGYFFIDTLQGDCVLLPTSPALEGTSLLNNRDDAGTYIMRSLIAATQNAEGAGFASYRWYRPGEKRMAEKVAYARRFEPLGWLIGGGEYVDNVAMDLQKQGLALLAQMRTGQRGGFIVLDRQGQPLQDFLPGKTTLDARLQQRLQAAPLGSFIDFNLQGVQYTAYVGRMAAWGWRVIAVAPSSMLQGHDDQLQQRLGEQTRARVLATLGIFVAALLLAVLFSLFFSRWMRQLADGYRQQIESRQNALEQNAREIELTRYMSDSAADIIVLLDAQGQVAYRNQRARECFDGCHEDTLQQLFASTLPDGDSAELQLTCCHGPVTLEVKLSTVDYQGEQYRCATARDIGARIEQERELRLASKVFEASTEAIVITDAASRIVAVNQAFTAITGYSEAEALGQTPALLSSGKHDADFFHDLWNHLTARGQWAGEIWNRRKSGEVYPEWLSINALRDSHGTLTNYIALFSDISERKEAEARVQHLAEYDYLTDLPNRLLLMDRLQQSLRVAERSRHKVAVLFMDLDRFKNINDTLGHATGDTLLQEVARRTRAVVREMDTVGRTGGDEFVMILPELADNAQAALIAERVLDTLRQPFVLDGHQLVITASIGISISPDDGKDAQLLLKNADMAMYEAKAQGRNNYRFFTERMTAEVRQRLLMENRLRGALARQELHLMLQPKFWVADRRLSGFEALLRWTDCDGVATSPAEFIPVAEESGLIIEIGSWVLRQACQLAAAWPAPASGPALTMAVNVSPRQLAQPGFAELVASILRDTGLAAAQLEIEVTESALLERTGNVKAALDGLKALGVRLAVDDFGTGYSSLAYLKDFAPDTVKIDRCFVTDLQNRHDNAAIVLAIITLAKSLKMEALAEGVETEEELAALAQLGCEAVQGYLTGRPLALDSAAGLVAATARP</sequence>
<dbReference type="InterPro" id="IPR043128">
    <property type="entry name" value="Rev_trsase/Diguanyl_cyclase"/>
</dbReference>
<accession>A0ABT5IUI7</accession>
<keyword evidence="3 6" id="KW-0812">Transmembrane</keyword>
<dbReference type="InterPro" id="IPR004010">
    <property type="entry name" value="Double_Cache_2"/>
</dbReference>
<keyword evidence="2" id="KW-1003">Cell membrane</keyword>
<dbReference type="RefSeq" id="WP_272750665.1">
    <property type="nucleotide sequence ID" value="NZ_JAQQLF010000004.1"/>
</dbReference>
<dbReference type="Pfam" id="PF08269">
    <property type="entry name" value="dCache_2"/>
    <property type="match status" value="1"/>
</dbReference>
<dbReference type="InterPro" id="IPR001633">
    <property type="entry name" value="EAL_dom"/>
</dbReference>
<dbReference type="SMART" id="SM00267">
    <property type="entry name" value="GGDEF"/>
    <property type="match status" value="1"/>
</dbReference>
<dbReference type="InterPro" id="IPR001610">
    <property type="entry name" value="PAC"/>
</dbReference>
<dbReference type="Gene3D" id="3.30.450.20">
    <property type="entry name" value="PAS domain"/>
    <property type="match status" value="2"/>
</dbReference>
<dbReference type="SMART" id="SM00091">
    <property type="entry name" value="PAS"/>
    <property type="match status" value="2"/>
</dbReference>
<dbReference type="CDD" id="cd00130">
    <property type="entry name" value="PAS"/>
    <property type="match status" value="1"/>
</dbReference>
<dbReference type="Pfam" id="PF00563">
    <property type="entry name" value="EAL"/>
    <property type="match status" value="1"/>
</dbReference>
<dbReference type="Gene3D" id="3.30.70.270">
    <property type="match status" value="1"/>
</dbReference>
<feature type="domain" description="PAS" evidence="7">
    <location>
        <begin position="484"/>
        <end position="530"/>
    </location>
</feature>
<evidence type="ECO:0000256" key="5">
    <source>
        <dbReference type="ARBA" id="ARBA00023136"/>
    </source>
</evidence>
<keyword evidence="12" id="KW-1185">Reference proteome</keyword>
<evidence type="ECO:0000256" key="4">
    <source>
        <dbReference type="ARBA" id="ARBA00022989"/>
    </source>
</evidence>
<evidence type="ECO:0000256" key="3">
    <source>
        <dbReference type="ARBA" id="ARBA00022692"/>
    </source>
</evidence>
<dbReference type="SUPFAM" id="SSF55785">
    <property type="entry name" value="PYP-like sensor domain (PAS domain)"/>
    <property type="match status" value="2"/>
</dbReference>
<dbReference type="PROSITE" id="PS50113">
    <property type="entry name" value="PAC"/>
    <property type="match status" value="1"/>
</dbReference>
<keyword evidence="4 6" id="KW-1133">Transmembrane helix</keyword>
<dbReference type="NCBIfam" id="TIGR00229">
    <property type="entry name" value="sensory_box"/>
    <property type="match status" value="1"/>
</dbReference>
<dbReference type="InterPro" id="IPR000700">
    <property type="entry name" value="PAS-assoc_C"/>
</dbReference>
<feature type="domain" description="EAL" evidence="9">
    <location>
        <begin position="783"/>
        <end position="1038"/>
    </location>
</feature>
<evidence type="ECO:0000313" key="12">
    <source>
        <dbReference type="Proteomes" id="UP001219956"/>
    </source>
</evidence>
<evidence type="ECO:0000256" key="2">
    <source>
        <dbReference type="ARBA" id="ARBA00022475"/>
    </source>
</evidence>
<comment type="caution">
    <text evidence="11">The sequence shown here is derived from an EMBL/GenBank/DDBJ whole genome shotgun (WGS) entry which is preliminary data.</text>
</comment>
<dbReference type="InterPro" id="IPR035919">
    <property type="entry name" value="EAL_sf"/>
</dbReference>
<dbReference type="SUPFAM" id="SSF141868">
    <property type="entry name" value="EAL domain-like"/>
    <property type="match status" value="1"/>
</dbReference>
<dbReference type="PROSITE" id="PS50883">
    <property type="entry name" value="EAL"/>
    <property type="match status" value="1"/>
</dbReference>
<organism evidence="11 12">
    <name type="scientific">Vogesella aquatica</name>
    <dbReference type="NCBI Taxonomy" id="2984206"/>
    <lineage>
        <taxon>Bacteria</taxon>
        <taxon>Pseudomonadati</taxon>
        <taxon>Pseudomonadota</taxon>
        <taxon>Betaproteobacteria</taxon>
        <taxon>Neisseriales</taxon>
        <taxon>Chromobacteriaceae</taxon>
        <taxon>Vogesella</taxon>
    </lineage>
</organism>
<dbReference type="SUPFAM" id="SSF55073">
    <property type="entry name" value="Nucleotide cyclase"/>
    <property type="match status" value="1"/>
</dbReference>
<keyword evidence="5 6" id="KW-0472">Membrane</keyword>
<dbReference type="PANTHER" id="PTHR44757:SF2">
    <property type="entry name" value="BIOFILM ARCHITECTURE MAINTENANCE PROTEIN MBAA"/>
    <property type="match status" value="1"/>
</dbReference>
<evidence type="ECO:0000259" key="9">
    <source>
        <dbReference type="PROSITE" id="PS50883"/>
    </source>
</evidence>
<evidence type="ECO:0000259" key="8">
    <source>
        <dbReference type="PROSITE" id="PS50113"/>
    </source>
</evidence>
<dbReference type="PANTHER" id="PTHR44757">
    <property type="entry name" value="DIGUANYLATE CYCLASE DGCP"/>
    <property type="match status" value="1"/>
</dbReference>
<dbReference type="InterPro" id="IPR000014">
    <property type="entry name" value="PAS"/>
</dbReference>
<evidence type="ECO:0000259" key="7">
    <source>
        <dbReference type="PROSITE" id="PS50112"/>
    </source>
</evidence>
<dbReference type="InterPro" id="IPR035965">
    <property type="entry name" value="PAS-like_dom_sf"/>
</dbReference>
<feature type="transmembrane region" description="Helical" evidence="6">
    <location>
        <begin position="15"/>
        <end position="35"/>
    </location>
</feature>